<feature type="transmembrane region" description="Helical" evidence="1">
    <location>
        <begin position="118"/>
        <end position="135"/>
    </location>
</feature>
<gene>
    <name evidence="2" type="ORF">Prum_031310</name>
</gene>
<protein>
    <submittedName>
        <fullName evidence="2">Uncharacterized protein</fullName>
    </submittedName>
</protein>
<feature type="transmembrane region" description="Helical" evidence="1">
    <location>
        <begin position="64"/>
        <end position="81"/>
    </location>
</feature>
<keyword evidence="1" id="KW-0472">Membrane</keyword>
<reference evidence="2 3" key="2">
    <citation type="submission" date="2020-03" db="EMBL/GenBank/DDBJ databases">
        <authorList>
            <person name="Ichikawa N."/>
            <person name="Kimura A."/>
            <person name="Kitahashi Y."/>
            <person name="Uohara A."/>
        </authorList>
    </citation>
    <scope>NUCLEOTIDE SEQUENCE [LARGE SCALE GENOMIC DNA]</scope>
    <source>
        <strain evidence="2 3">NBRC 108638</strain>
    </source>
</reference>
<feature type="transmembrane region" description="Helical" evidence="1">
    <location>
        <begin position="36"/>
        <end position="52"/>
    </location>
</feature>
<dbReference type="AlphaFoldDB" id="A0A6V8L4D0"/>
<feature type="transmembrane region" description="Helical" evidence="1">
    <location>
        <begin position="90"/>
        <end position="112"/>
    </location>
</feature>
<evidence type="ECO:0000313" key="2">
    <source>
        <dbReference type="EMBL" id="GFJ89489.1"/>
    </source>
</evidence>
<dbReference type="EMBL" id="BLPG01000001">
    <property type="protein sequence ID" value="GFJ89489.1"/>
    <property type="molecule type" value="Genomic_DNA"/>
</dbReference>
<feature type="transmembrane region" description="Helical" evidence="1">
    <location>
        <begin position="166"/>
        <end position="183"/>
    </location>
</feature>
<feature type="transmembrane region" description="Helical" evidence="1">
    <location>
        <begin position="142"/>
        <end position="160"/>
    </location>
</feature>
<comment type="caution">
    <text evidence="2">The sequence shown here is derived from an EMBL/GenBank/DDBJ whole genome shotgun (WGS) entry which is preliminary data.</text>
</comment>
<name>A0A6V8L4D0_9ACTN</name>
<dbReference type="InterPro" id="IPR058062">
    <property type="entry name" value="SCO7613_C"/>
</dbReference>
<reference evidence="2 3" key="1">
    <citation type="submission" date="2020-03" db="EMBL/GenBank/DDBJ databases">
        <title>Whole genome shotgun sequence of Phytohabitans rumicis NBRC 108638.</title>
        <authorList>
            <person name="Komaki H."/>
            <person name="Tamura T."/>
        </authorList>
    </citation>
    <scope>NUCLEOTIDE SEQUENCE [LARGE SCALE GENOMIC DNA]</scope>
    <source>
        <strain evidence="2 3">NBRC 108638</strain>
    </source>
</reference>
<dbReference type="Proteomes" id="UP000482960">
    <property type="component" value="Unassembled WGS sequence"/>
</dbReference>
<dbReference type="RefSeq" id="WP_246277895.1">
    <property type="nucleotide sequence ID" value="NZ_BLPG01000001.1"/>
</dbReference>
<keyword evidence="1" id="KW-1133">Transmembrane helix</keyword>
<keyword evidence="1" id="KW-0812">Transmembrane</keyword>
<evidence type="ECO:0000313" key="3">
    <source>
        <dbReference type="Proteomes" id="UP000482960"/>
    </source>
</evidence>
<feature type="transmembrane region" description="Helical" evidence="1">
    <location>
        <begin position="12"/>
        <end position="29"/>
    </location>
</feature>
<sequence>MALLLTTGHLLYAAGVCTLWGLCVGARALWRTERRLVLAVVAAGSQVLAWWFRLAAWDVGTTEAYTLPAAGVALALGWYAVRTRPERSSWLAYGPGLAAGLFPSLAAVLVGADEPARRLLLGAGAVAVVLAGSVLRLQAPVVVGGVTVVGVALHELVRVWDLLPRWVFLAAGGFVLIGLAMTYERRRRDMVRLRDTVGRMT</sequence>
<accession>A0A6V8L4D0</accession>
<evidence type="ECO:0000256" key="1">
    <source>
        <dbReference type="SAM" id="Phobius"/>
    </source>
</evidence>
<proteinExistence type="predicted"/>
<organism evidence="2 3">
    <name type="scientific">Phytohabitans rumicis</name>
    <dbReference type="NCBI Taxonomy" id="1076125"/>
    <lineage>
        <taxon>Bacteria</taxon>
        <taxon>Bacillati</taxon>
        <taxon>Actinomycetota</taxon>
        <taxon>Actinomycetes</taxon>
        <taxon>Micromonosporales</taxon>
        <taxon>Micromonosporaceae</taxon>
    </lineage>
</organism>
<keyword evidence="3" id="KW-1185">Reference proteome</keyword>
<dbReference type="NCBIfam" id="NF047321">
    <property type="entry name" value="SCO7613_CTERM"/>
    <property type="match status" value="1"/>
</dbReference>